<reference evidence="2" key="1">
    <citation type="submission" date="2018-11" db="EMBL/GenBank/DDBJ databases">
        <authorList>
            <person name="Grassa J C."/>
        </authorList>
    </citation>
    <scope>NUCLEOTIDE SEQUENCE [LARGE SCALE GENOMIC DNA]</scope>
</reference>
<proteinExistence type="predicted"/>
<organism evidence="2 3">
    <name type="scientific">Cannabis sativa</name>
    <name type="common">Hemp</name>
    <name type="synonym">Marijuana</name>
    <dbReference type="NCBI Taxonomy" id="3483"/>
    <lineage>
        <taxon>Eukaryota</taxon>
        <taxon>Viridiplantae</taxon>
        <taxon>Streptophyta</taxon>
        <taxon>Embryophyta</taxon>
        <taxon>Tracheophyta</taxon>
        <taxon>Spermatophyta</taxon>
        <taxon>Magnoliopsida</taxon>
        <taxon>eudicotyledons</taxon>
        <taxon>Gunneridae</taxon>
        <taxon>Pentapetalae</taxon>
        <taxon>rosids</taxon>
        <taxon>fabids</taxon>
        <taxon>Rosales</taxon>
        <taxon>Cannabaceae</taxon>
        <taxon>Cannabis</taxon>
    </lineage>
</organism>
<accession>A0A803NMQ6</accession>
<name>A0A803NMQ6_CANSA</name>
<feature type="region of interest" description="Disordered" evidence="1">
    <location>
        <begin position="60"/>
        <end position="79"/>
    </location>
</feature>
<evidence type="ECO:0000313" key="3">
    <source>
        <dbReference type="Proteomes" id="UP000596661"/>
    </source>
</evidence>
<evidence type="ECO:0000313" key="2">
    <source>
        <dbReference type="EnsemblPlants" id="cds.evm.model.01.2808"/>
    </source>
</evidence>
<evidence type="ECO:0000256" key="1">
    <source>
        <dbReference type="SAM" id="MobiDB-lite"/>
    </source>
</evidence>
<reference evidence="2" key="2">
    <citation type="submission" date="2021-03" db="UniProtKB">
        <authorList>
            <consortium name="EnsemblPlants"/>
        </authorList>
    </citation>
    <scope>IDENTIFICATION</scope>
</reference>
<dbReference type="EnsemblPlants" id="evm.model.01.2808">
    <property type="protein sequence ID" value="cds.evm.model.01.2808"/>
    <property type="gene ID" value="evm.TU.01.2808"/>
</dbReference>
<dbReference type="AlphaFoldDB" id="A0A803NMQ6"/>
<keyword evidence="3" id="KW-1185">Reference proteome</keyword>
<sequence length="166" mass="19126">MTTCSDCSLSTTKHSEQQIHLHFQAKLLFHQSSPRKISLVTLWNLPSNIITTSTREELPEAMPVRKKSNRAQPLYQSPPSRLTTKSYSWLMGMKEIIKIEGYAWDYFIAMEIQANHHSFQAVGPLFRPLLTLELRSRAHKISRLSMEARDISTLAIEENFCKYGIC</sequence>
<dbReference type="Proteomes" id="UP000596661">
    <property type="component" value="Chromosome 1"/>
</dbReference>
<protein>
    <submittedName>
        <fullName evidence="2">Uncharacterized protein</fullName>
    </submittedName>
</protein>
<feature type="compositionally biased region" description="Polar residues" evidence="1">
    <location>
        <begin position="70"/>
        <end position="79"/>
    </location>
</feature>
<dbReference type="Gramene" id="evm.model.01.2808">
    <property type="protein sequence ID" value="cds.evm.model.01.2808"/>
    <property type="gene ID" value="evm.TU.01.2808"/>
</dbReference>
<dbReference type="EMBL" id="UZAU01000081">
    <property type="status" value="NOT_ANNOTATED_CDS"/>
    <property type="molecule type" value="Genomic_DNA"/>
</dbReference>